<evidence type="ECO:0000256" key="4">
    <source>
        <dbReference type="ARBA" id="ARBA00044511"/>
    </source>
</evidence>
<reference evidence="7 8" key="1">
    <citation type="journal article" date="2018" name="New Phytol.">
        <title>Phylogenomics of Endogonaceae and evolution of mycorrhizas within Mucoromycota.</title>
        <authorList>
            <person name="Chang Y."/>
            <person name="Desiro A."/>
            <person name="Na H."/>
            <person name="Sandor L."/>
            <person name="Lipzen A."/>
            <person name="Clum A."/>
            <person name="Barry K."/>
            <person name="Grigoriev I.V."/>
            <person name="Martin F.M."/>
            <person name="Stajich J.E."/>
            <person name="Smith M.E."/>
            <person name="Bonito G."/>
            <person name="Spatafora J.W."/>
        </authorList>
    </citation>
    <scope>NUCLEOTIDE SEQUENCE [LARGE SCALE GENOMIC DNA]</scope>
    <source>
        <strain evidence="7 8">AD002</strain>
    </source>
</reference>
<feature type="compositionally biased region" description="Gly residues" evidence="6">
    <location>
        <begin position="280"/>
        <end position="289"/>
    </location>
</feature>
<dbReference type="Proteomes" id="UP000274822">
    <property type="component" value="Unassembled WGS sequence"/>
</dbReference>
<evidence type="ECO:0000256" key="6">
    <source>
        <dbReference type="SAM" id="MobiDB-lite"/>
    </source>
</evidence>
<comment type="function">
    <text evidence="3">Regulates mitochondrial small subunit maturation by controlling 15S rRNA 5'-end processing. Localizes to the 5' precursor of the 15S rRNA in a position that is subsequently occupied by mS47 in the mature yeast mtSSU. Uses structure and sequence-specific RNA recognition, binding to a single-stranded region of the precursor and specifically recognizing bases -6 to -1. The exchange of Ccm1 for mS47 is coupled to the irreversible removal of precursor rRNA that is accompanied by conformational changes of the mitoribosomal proteins uS5m and mS26. These conformational changes signal completion of 5'-end rRNA processing through protection of the mature 5'-end of the 15S rRNA and stabilization of mS47. The removal of the 5' precursor together with the dissociation of Ccm1 may be catalyzed by the 5'-3' exoribonuclease Pet127. Involved in the specific removal of group I introns in mitochondrial encoded transcripts.</text>
</comment>
<dbReference type="EMBL" id="RBNJ01006400">
    <property type="protein sequence ID" value="RUS28606.1"/>
    <property type="molecule type" value="Genomic_DNA"/>
</dbReference>
<comment type="subunit">
    <text evidence="4">Binds to mitochondrial small subunit 15S rRNA.</text>
</comment>
<dbReference type="AlphaFoldDB" id="A0A433QFN6"/>
<proteinExistence type="inferred from homology"/>
<evidence type="ECO:0000313" key="8">
    <source>
        <dbReference type="Proteomes" id="UP000274822"/>
    </source>
</evidence>
<feature type="repeat" description="PPR" evidence="5">
    <location>
        <begin position="211"/>
        <end position="245"/>
    </location>
</feature>
<sequence length="289" mass="31526">MPPSTCTLAAFGHSARFQAWAPLIMNMACSNSSRLCVVPKPIWSPLTLRYHSSRAKPNAAQAASDGPAVPTKKPTSPLPLVPTTNTEPPRTPLIATPYTDNIALNSTLATVDHATLISAYTHFISETSPTKIPPSHLSTPHNFTTFMRAFVRRRDLPSVARVLEDMWVRGLEPTRHTYSVLLIAYAIVPDPEAALAVLDFMHEAGGKLKPEAPAYNLVMKAYFAAGNFEKAMSIYSRMTKAGCVPTEHTLKVIERGMAKKEMRERLRMGGTDGRDEKVGGSRGVGGKGW</sequence>
<dbReference type="PANTHER" id="PTHR47447">
    <property type="entry name" value="OS03G0856100 PROTEIN"/>
    <property type="match status" value="1"/>
</dbReference>
<evidence type="ECO:0000313" key="7">
    <source>
        <dbReference type="EMBL" id="RUS28606.1"/>
    </source>
</evidence>
<accession>A0A433QFN6</accession>
<dbReference type="Pfam" id="PF13041">
    <property type="entry name" value="PPR_2"/>
    <property type="match status" value="1"/>
</dbReference>
<dbReference type="InterPro" id="IPR002885">
    <property type="entry name" value="PPR_rpt"/>
</dbReference>
<keyword evidence="2" id="KW-0677">Repeat</keyword>
<evidence type="ECO:0000256" key="1">
    <source>
        <dbReference type="ARBA" id="ARBA00006192"/>
    </source>
</evidence>
<comment type="similarity">
    <text evidence="1">Belongs to the CCM1 family.</text>
</comment>
<dbReference type="Pfam" id="PF13812">
    <property type="entry name" value="PPR_3"/>
    <property type="match status" value="1"/>
</dbReference>
<dbReference type="PROSITE" id="PS51375">
    <property type="entry name" value="PPR"/>
    <property type="match status" value="2"/>
</dbReference>
<feature type="compositionally biased region" description="Basic and acidic residues" evidence="6">
    <location>
        <begin position="267"/>
        <end position="279"/>
    </location>
</feature>
<evidence type="ECO:0008006" key="9">
    <source>
        <dbReference type="Google" id="ProtNLM"/>
    </source>
</evidence>
<dbReference type="Gene3D" id="1.25.40.10">
    <property type="entry name" value="Tetratricopeptide repeat domain"/>
    <property type="match status" value="1"/>
</dbReference>
<evidence type="ECO:0000256" key="2">
    <source>
        <dbReference type="ARBA" id="ARBA00022737"/>
    </source>
</evidence>
<feature type="region of interest" description="Disordered" evidence="6">
    <location>
        <begin position="54"/>
        <end position="91"/>
    </location>
</feature>
<keyword evidence="8" id="KW-1185">Reference proteome</keyword>
<evidence type="ECO:0000256" key="3">
    <source>
        <dbReference type="ARBA" id="ARBA00044493"/>
    </source>
</evidence>
<comment type="caution">
    <text evidence="7">The sequence shown here is derived from an EMBL/GenBank/DDBJ whole genome shotgun (WGS) entry which is preliminary data.</text>
</comment>
<dbReference type="NCBIfam" id="TIGR00756">
    <property type="entry name" value="PPR"/>
    <property type="match status" value="2"/>
</dbReference>
<feature type="repeat" description="PPR" evidence="5">
    <location>
        <begin position="139"/>
        <end position="173"/>
    </location>
</feature>
<dbReference type="PANTHER" id="PTHR47447:SF24">
    <property type="entry name" value="PENTATRICOPEPTIDE REPEAT-CONTAINING PROTEIN"/>
    <property type="match status" value="1"/>
</dbReference>
<dbReference type="InterPro" id="IPR011990">
    <property type="entry name" value="TPR-like_helical_dom_sf"/>
</dbReference>
<feature type="region of interest" description="Disordered" evidence="6">
    <location>
        <begin position="267"/>
        <end position="289"/>
    </location>
</feature>
<evidence type="ECO:0000256" key="5">
    <source>
        <dbReference type="PROSITE-ProRule" id="PRU00708"/>
    </source>
</evidence>
<gene>
    <name evidence="7" type="ORF">BC938DRAFT_481687</name>
</gene>
<protein>
    <recommendedName>
        <fullName evidence="9">Pentacotripeptide-repeat region of PRORP domain-containing protein</fullName>
    </recommendedName>
</protein>
<organism evidence="7 8">
    <name type="scientific">Jimgerdemannia flammicorona</name>
    <dbReference type="NCBI Taxonomy" id="994334"/>
    <lineage>
        <taxon>Eukaryota</taxon>
        <taxon>Fungi</taxon>
        <taxon>Fungi incertae sedis</taxon>
        <taxon>Mucoromycota</taxon>
        <taxon>Mucoromycotina</taxon>
        <taxon>Endogonomycetes</taxon>
        <taxon>Endogonales</taxon>
        <taxon>Endogonaceae</taxon>
        <taxon>Jimgerdemannia</taxon>
    </lineage>
</organism>
<name>A0A433QFN6_9FUNG</name>